<dbReference type="Proteomes" id="UP000236454">
    <property type="component" value="Unassembled WGS sequence"/>
</dbReference>
<evidence type="ECO:0000313" key="3">
    <source>
        <dbReference type="Proteomes" id="UP000236454"/>
    </source>
</evidence>
<feature type="signal peptide" evidence="1">
    <location>
        <begin position="1"/>
        <end position="22"/>
    </location>
</feature>
<gene>
    <name evidence="2" type="ORF">SAMN05216474_0452</name>
</gene>
<protein>
    <recommendedName>
        <fullName evidence="4">Lipocalin-like domain-containing protein</fullName>
    </recommendedName>
</protein>
<accession>A0A1I6XV16</accession>
<name>A0A1I6XV16_9FLAO</name>
<keyword evidence="3" id="KW-1185">Reference proteome</keyword>
<dbReference type="STRING" id="477690.SAMN05216474_0452"/>
<proteinExistence type="predicted"/>
<evidence type="ECO:0008006" key="4">
    <source>
        <dbReference type="Google" id="ProtNLM"/>
    </source>
</evidence>
<sequence>MSKLRFGITCLSLVLVFTSCLNIEYTSPQPFLSKNLQEFPKELQGDWYDVYLKDGDTSETFHIGVDAHGFVVENTEKLEIKRRYYGLSDSVQLRKKKDVYMLNCREDNMWKISIIQVLENGDIKYVDPLNLNLLLTDPHLKVSQAYYKKNSVTVSKDSLEHADVDHVIFSGKMTYKTLQKCLNEEEYTVFKRNGEIINF</sequence>
<evidence type="ECO:0000256" key="1">
    <source>
        <dbReference type="SAM" id="SignalP"/>
    </source>
</evidence>
<evidence type="ECO:0000313" key="2">
    <source>
        <dbReference type="EMBL" id="SFT41853.1"/>
    </source>
</evidence>
<dbReference type="EMBL" id="FPAS01000001">
    <property type="protein sequence ID" value="SFT41853.1"/>
    <property type="molecule type" value="Genomic_DNA"/>
</dbReference>
<dbReference type="RefSeq" id="WP_090245866.1">
    <property type="nucleotide sequence ID" value="NZ_FPAS01000001.1"/>
</dbReference>
<dbReference type="PROSITE" id="PS51257">
    <property type="entry name" value="PROKAR_LIPOPROTEIN"/>
    <property type="match status" value="1"/>
</dbReference>
<feature type="chain" id="PRO_5014712169" description="Lipocalin-like domain-containing protein" evidence="1">
    <location>
        <begin position="23"/>
        <end position="199"/>
    </location>
</feature>
<organism evidence="2 3">
    <name type="scientific">Lishizhenia tianjinensis</name>
    <dbReference type="NCBI Taxonomy" id="477690"/>
    <lineage>
        <taxon>Bacteria</taxon>
        <taxon>Pseudomonadati</taxon>
        <taxon>Bacteroidota</taxon>
        <taxon>Flavobacteriia</taxon>
        <taxon>Flavobacteriales</taxon>
        <taxon>Crocinitomicaceae</taxon>
        <taxon>Lishizhenia</taxon>
    </lineage>
</organism>
<dbReference type="AlphaFoldDB" id="A0A1I6XV16"/>
<keyword evidence="1" id="KW-0732">Signal</keyword>
<reference evidence="2 3" key="1">
    <citation type="submission" date="2016-10" db="EMBL/GenBank/DDBJ databases">
        <authorList>
            <person name="de Groot N.N."/>
        </authorList>
    </citation>
    <scope>NUCLEOTIDE SEQUENCE [LARGE SCALE GENOMIC DNA]</scope>
    <source>
        <strain evidence="2 3">CGMCC 1.7005</strain>
    </source>
</reference>